<keyword evidence="2" id="KW-0378">Hydrolase</keyword>
<gene>
    <name evidence="2" type="ORF">E2F43_15720</name>
</gene>
<dbReference type="InterPro" id="IPR012908">
    <property type="entry name" value="PGAP1-ab_dom-like"/>
</dbReference>
<dbReference type="Proteomes" id="UP000295554">
    <property type="component" value="Unassembled WGS sequence"/>
</dbReference>
<name>A0A4V2ZWV4_9GAMM</name>
<dbReference type="Gene3D" id="3.40.50.1820">
    <property type="entry name" value="alpha/beta hydrolase"/>
    <property type="match status" value="1"/>
</dbReference>
<dbReference type="Pfam" id="PF07819">
    <property type="entry name" value="PGAP1"/>
    <property type="match status" value="1"/>
</dbReference>
<organism evidence="2 3">
    <name type="scientific">Seongchinamella unica</name>
    <dbReference type="NCBI Taxonomy" id="2547392"/>
    <lineage>
        <taxon>Bacteria</taxon>
        <taxon>Pseudomonadati</taxon>
        <taxon>Pseudomonadota</taxon>
        <taxon>Gammaproteobacteria</taxon>
        <taxon>Cellvibrionales</taxon>
        <taxon>Halieaceae</taxon>
        <taxon>Seongchinamella</taxon>
    </lineage>
</organism>
<dbReference type="GO" id="GO:0016788">
    <property type="term" value="F:hydrolase activity, acting on ester bonds"/>
    <property type="evidence" value="ECO:0007669"/>
    <property type="project" value="InterPro"/>
</dbReference>
<dbReference type="InterPro" id="IPR029058">
    <property type="entry name" value="AB_hydrolase_fold"/>
</dbReference>
<feature type="domain" description="GPI inositol-deacylase PGAP1-like alpha/beta" evidence="1">
    <location>
        <begin position="139"/>
        <end position="271"/>
    </location>
</feature>
<dbReference type="AlphaFoldDB" id="A0A4V2ZWV4"/>
<keyword evidence="3" id="KW-1185">Reference proteome</keyword>
<evidence type="ECO:0000259" key="1">
    <source>
        <dbReference type="Pfam" id="PF07819"/>
    </source>
</evidence>
<dbReference type="RefSeq" id="WP_133214430.1">
    <property type="nucleotide sequence ID" value="NZ_SMSE01000004.1"/>
</dbReference>
<sequence>MPATFDTTRGGTRLLFDSIAGITTTVESMHRKIARTAVPWPVAEDRAHGAIAAAVYRLILGVNDGLRQGVDWTFGQTPEALRSGRESAAEVRAIAALNGVCGDHLEATDNPLGTDMQLRTAQQRLVLEPPLLREAIPEASGHLVVLVHGLSMSELGWRRRGRPCIDEQLGNDLGYTPLFLRYNSGRHISTNGREFASMLQALCDNWPVPVESLSLIGHSMGGLVIRSTCRYAQLDGRDWLHLLRRVVCLGTPHHGSPLEQAGHAFEQAMRRVPYAEPMLFGKLRSAGIKDLRHGNLLDEDWQGHDPDAPRPDSRQAVPLLNGVDYYFAAASLGRNQFDPLGHLLGDLLVRADSAVGLHRDELRRLDIRPEHCRVFHGRNHFDLLDDPQVHQQVIDWFSR</sequence>
<dbReference type="PANTHER" id="PTHR37946:SF1">
    <property type="entry name" value="SLL1969 PROTEIN"/>
    <property type="match status" value="1"/>
</dbReference>
<dbReference type="EMBL" id="SMSE01000004">
    <property type="protein sequence ID" value="TDG11818.1"/>
    <property type="molecule type" value="Genomic_DNA"/>
</dbReference>
<accession>A0A4V2ZWV4</accession>
<comment type="caution">
    <text evidence="2">The sequence shown here is derived from an EMBL/GenBank/DDBJ whole genome shotgun (WGS) entry which is preliminary data.</text>
</comment>
<reference evidence="2 3" key="1">
    <citation type="submission" date="2019-03" db="EMBL/GenBank/DDBJ databases">
        <title>Seongchinamella monodicae gen. nov., sp. nov., a novel member of the Gammaproteobacteria isolated from a tidal mudflat of beach.</title>
        <authorList>
            <person name="Yang H.G."/>
            <person name="Kang J.W."/>
            <person name="Lee S.D."/>
        </authorList>
    </citation>
    <scope>NUCLEOTIDE SEQUENCE [LARGE SCALE GENOMIC DNA]</scope>
    <source>
        <strain evidence="2 3">GH4-78</strain>
    </source>
</reference>
<evidence type="ECO:0000313" key="3">
    <source>
        <dbReference type="Proteomes" id="UP000295554"/>
    </source>
</evidence>
<evidence type="ECO:0000313" key="2">
    <source>
        <dbReference type="EMBL" id="TDG11818.1"/>
    </source>
</evidence>
<proteinExistence type="predicted"/>
<protein>
    <submittedName>
        <fullName evidence="2">Alpha/beta hydrolase</fullName>
    </submittedName>
</protein>
<dbReference type="SUPFAM" id="SSF53474">
    <property type="entry name" value="alpha/beta-Hydrolases"/>
    <property type="match status" value="1"/>
</dbReference>
<dbReference type="PANTHER" id="PTHR37946">
    <property type="entry name" value="SLL1969 PROTEIN"/>
    <property type="match status" value="1"/>
</dbReference>
<dbReference type="OrthoDB" id="869379at2"/>